<feature type="compositionally biased region" description="Acidic residues" evidence="1">
    <location>
        <begin position="493"/>
        <end position="502"/>
    </location>
</feature>
<evidence type="ECO:0000313" key="3">
    <source>
        <dbReference type="EMBL" id="KAK0139425.1"/>
    </source>
</evidence>
<dbReference type="GO" id="GO:0032259">
    <property type="term" value="P:methylation"/>
    <property type="evidence" value="ECO:0007669"/>
    <property type="project" value="UniProtKB-KW"/>
</dbReference>
<sequence length="1234" mass="140870">MIHFRNGFHRAIMRRRKSRIRPVDDATSHILSSGDKQGLTQNVIDDYKGRGVFATQRFEKGDFVLEYRGEIISFEECQSKKYSTTESTYLYEFEWKKHSKYLIKRGRKNWSNWTSTLIIDASREDGSLGRLANDDHKSPNCVMKKVLVNDRVHLCLFAVRNIEPGTEIVYNYGDSKWPWRKKENLEDANVVSDEPKLFPDHVTTQENLEDANVVSDEPKLFPDHVTTQENLEDANVVSDEPKLFPDHVTTQENLEDANVVSDEPKLFPDHVTTQENLEDANVVSDEPKLFPDHVTTQENLEDANVVSDEPKLFPDHVTTQKNLEDANVVSDEPKLFPDHVTTQENLEDVVSDEPKLFPDHVTTQENLEDANVVSDEPKLFPDHVTTQVFSVRGISLVDYSDSDETSSDCWKDQPLTPHIDEVKEKLNETRKIPMDSVPDYWSPLHDSCESVVDESEAVEESSDVDPLKDNSKDEDVVPKLWRTDSSLNQVLDFSDDTSDDSAPDSTFKAAQRQRPRRACRHAIQKSVLESDDSSADSGEEYLPNPKDEGTDSDRSSDLQTSKHSKVQSSKQNRVMFSSQSSFASSSKNSFSSSSYSQSEQSEASQSQFESSHTQFRSSEINRGFETSHESSQSVDDDKGDVNEDVVHTNNEVSSSVPLEEVFVEPVLKKVGGTRCYNKKHHCLFCGKEVQKMSRHLLRKHSDDVEVAKAFTLPKKSKERRLQLDHIRNKGNYEHNMEVIESQKGKLIPSKQPTEKTEGADFLHCVHCYGLFKRKALWRHFKVCKFQPETSKPGRKRVQALCAFAEPTPTRFPRGYWMLLKGMNQDKIAMAVKQDHFILEFGYRLFKKNGKVKSQHQYIRQRLRELGRLALEAKKSAPTKTIKELIKPEMYDNLVTAAKCIAGFSDDTGDYRCASLARKLGHTLHGFAMFVKSQGLKMKEEMTVKNAEEFIQLYQDSWKYDIGSQALTQLNQAKWNAPQLLPLTQDVQTLHFDLSEKQQKSLNALKEETSSSNWKDLAKVTLAQLIIFNRRREGEVSRTLLSAYLLKDVSETQEDVNLALTPLEQKLCKHFSRMTIVGKRGRKVPLLLTPIMRESLDLLVEKREECGVLKENVFLFALPQSENSLRGYNCLKELVEDCDGINNPTALTSTKLRKHIATMSTVLNLQNTELDQLADFLGHNIDVHRKHYRLPEGTLQIAKISKILLALEQGRLGEYKGKNLDEIHIDVNGITLYWI</sequence>
<feature type="compositionally biased region" description="Low complexity" evidence="1">
    <location>
        <begin position="576"/>
        <end position="611"/>
    </location>
</feature>
<comment type="caution">
    <text evidence="3">The sequence shown here is derived from an EMBL/GenBank/DDBJ whole genome shotgun (WGS) entry which is preliminary data.</text>
</comment>
<keyword evidence="3" id="KW-0808">Transferase</keyword>
<dbReference type="InterPro" id="IPR046341">
    <property type="entry name" value="SET_dom_sf"/>
</dbReference>
<reference evidence="3" key="1">
    <citation type="journal article" date="2023" name="Front. Mar. Sci.">
        <title>A new Merluccius polli reference genome to investigate the effects of global change in West African waters.</title>
        <authorList>
            <person name="Mateo J.L."/>
            <person name="Blanco-Fernandez C."/>
            <person name="Garcia-Vazquez E."/>
            <person name="Machado-Schiaffino G."/>
        </authorList>
    </citation>
    <scope>NUCLEOTIDE SEQUENCE</scope>
    <source>
        <strain evidence="3">C29</strain>
        <tissue evidence="3">Fin</tissue>
    </source>
</reference>
<dbReference type="SMART" id="SM00317">
    <property type="entry name" value="SET"/>
    <property type="match status" value="1"/>
</dbReference>
<feature type="domain" description="SET" evidence="2">
    <location>
        <begin position="37"/>
        <end position="173"/>
    </location>
</feature>
<dbReference type="PANTHER" id="PTHR33480:SF5">
    <property type="entry name" value="SI:DKEY-51D8.9"/>
    <property type="match status" value="1"/>
</dbReference>
<feature type="compositionally biased region" description="Polar residues" evidence="1">
    <location>
        <begin position="557"/>
        <end position="575"/>
    </location>
</feature>
<dbReference type="PROSITE" id="PS50280">
    <property type="entry name" value="SET"/>
    <property type="match status" value="1"/>
</dbReference>
<dbReference type="SUPFAM" id="SSF82199">
    <property type="entry name" value="SET domain"/>
    <property type="match status" value="1"/>
</dbReference>
<proteinExistence type="predicted"/>
<feature type="compositionally biased region" description="Basic and acidic residues" evidence="1">
    <location>
        <begin position="545"/>
        <end position="556"/>
    </location>
</feature>
<dbReference type="GO" id="GO:0008168">
    <property type="term" value="F:methyltransferase activity"/>
    <property type="evidence" value="ECO:0007669"/>
    <property type="project" value="UniProtKB-KW"/>
</dbReference>
<dbReference type="EMBL" id="JAOPHQ010004382">
    <property type="protein sequence ID" value="KAK0139425.1"/>
    <property type="molecule type" value="Genomic_DNA"/>
</dbReference>
<feature type="compositionally biased region" description="Basic and acidic residues" evidence="1">
    <location>
        <begin position="465"/>
        <end position="477"/>
    </location>
</feature>
<dbReference type="InterPro" id="IPR001214">
    <property type="entry name" value="SET_dom"/>
</dbReference>
<name>A0AA47MFV2_MERPO</name>
<feature type="region of interest" description="Disordered" evidence="1">
    <location>
        <begin position="438"/>
        <end position="642"/>
    </location>
</feature>
<evidence type="ECO:0000313" key="4">
    <source>
        <dbReference type="Proteomes" id="UP001174136"/>
    </source>
</evidence>
<dbReference type="AlphaFoldDB" id="A0AA47MFV2"/>
<evidence type="ECO:0000256" key="1">
    <source>
        <dbReference type="SAM" id="MobiDB-lite"/>
    </source>
</evidence>
<dbReference type="PANTHER" id="PTHR33480">
    <property type="entry name" value="SET DOMAIN-CONTAINING PROTEIN-RELATED"/>
    <property type="match status" value="1"/>
</dbReference>
<evidence type="ECO:0000259" key="2">
    <source>
        <dbReference type="PROSITE" id="PS50280"/>
    </source>
</evidence>
<keyword evidence="3" id="KW-0489">Methyltransferase</keyword>
<feature type="compositionally biased region" description="Basic residues" evidence="1">
    <location>
        <begin position="511"/>
        <end position="523"/>
    </location>
</feature>
<dbReference type="Pfam" id="PF00856">
    <property type="entry name" value="SET"/>
    <property type="match status" value="1"/>
</dbReference>
<keyword evidence="4" id="KW-1185">Reference proteome</keyword>
<accession>A0AA47MFV2</accession>
<dbReference type="Gene3D" id="2.170.270.10">
    <property type="entry name" value="SET domain"/>
    <property type="match status" value="1"/>
</dbReference>
<feature type="compositionally biased region" description="Acidic residues" evidence="1">
    <location>
        <begin position="529"/>
        <end position="539"/>
    </location>
</feature>
<organism evidence="3 4">
    <name type="scientific">Merluccius polli</name>
    <name type="common">Benguela hake</name>
    <name type="synonym">Merluccius cadenati</name>
    <dbReference type="NCBI Taxonomy" id="89951"/>
    <lineage>
        <taxon>Eukaryota</taxon>
        <taxon>Metazoa</taxon>
        <taxon>Chordata</taxon>
        <taxon>Craniata</taxon>
        <taxon>Vertebrata</taxon>
        <taxon>Euteleostomi</taxon>
        <taxon>Actinopterygii</taxon>
        <taxon>Neopterygii</taxon>
        <taxon>Teleostei</taxon>
        <taxon>Neoteleostei</taxon>
        <taxon>Acanthomorphata</taxon>
        <taxon>Zeiogadaria</taxon>
        <taxon>Gadariae</taxon>
        <taxon>Gadiformes</taxon>
        <taxon>Gadoidei</taxon>
        <taxon>Merlucciidae</taxon>
        <taxon>Merluccius</taxon>
    </lineage>
</organism>
<gene>
    <name evidence="3" type="primary">kmt5a-a_1</name>
    <name evidence="3" type="ORF">N1851_023854</name>
</gene>
<feature type="compositionally biased region" description="Acidic residues" evidence="1">
    <location>
        <begin position="451"/>
        <end position="463"/>
    </location>
</feature>
<dbReference type="Proteomes" id="UP001174136">
    <property type="component" value="Unassembled WGS sequence"/>
</dbReference>
<protein>
    <submittedName>
        <fullName evidence="3">N-lysine methyltransferase KMT5A-A</fullName>
    </submittedName>
</protein>